<dbReference type="Pfam" id="PF22692">
    <property type="entry name" value="LlgE_F_G_D1"/>
    <property type="match status" value="1"/>
</dbReference>
<evidence type="ECO:0000256" key="3">
    <source>
        <dbReference type="ARBA" id="ARBA00023143"/>
    </source>
</evidence>
<dbReference type="Pfam" id="PF06429">
    <property type="entry name" value="Flg_bbr_C"/>
    <property type="match status" value="1"/>
</dbReference>
<keyword evidence="9" id="KW-1185">Reference proteome</keyword>
<accession>A0A0C5VR65</accession>
<keyword evidence="8" id="KW-0966">Cell projection</keyword>
<dbReference type="EMBL" id="CP007142">
    <property type="protein sequence ID" value="AJQ92724.1"/>
    <property type="molecule type" value="Genomic_DNA"/>
</dbReference>
<evidence type="ECO:0000256" key="1">
    <source>
        <dbReference type="ARBA" id="ARBA00004117"/>
    </source>
</evidence>
<organism evidence="8 9">
    <name type="scientific">Gynuella sunshinyii YC6258</name>
    <dbReference type="NCBI Taxonomy" id="1445510"/>
    <lineage>
        <taxon>Bacteria</taxon>
        <taxon>Pseudomonadati</taxon>
        <taxon>Pseudomonadota</taxon>
        <taxon>Gammaproteobacteria</taxon>
        <taxon>Oceanospirillales</taxon>
        <taxon>Saccharospirillaceae</taxon>
        <taxon>Gynuella</taxon>
    </lineage>
</organism>
<dbReference type="NCBIfam" id="TIGR03506">
    <property type="entry name" value="FlgEFG_subfam"/>
    <property type="match status" value="1"/>
</dbReference>
<evidence type="ECO:0000259" key="6">
    <source>
        <dbReference type="Pfam" id="PF06429"/>
    </source>
</evidence>
<dbReference type="GO" id="GO:0071978">
    <property type="term" value="P:bacterial-type flagellum-dependent swarming motility"/>
    <property type="evidence" value="ECO:0007669"/>
    <property type="project" value="TreeGrafter"/>
</dbReference>
<dbReference type="Proteomes" id="UP000032266">
    <property type="component" value="Chromosome"/>
</dbReference>
<dbReference type="RefSeq" id="WP_044615721.1">
    <property type="nucleotide sequence ID" value="NZ_CP007142.1"/>
</dbReference>
<feature type="domain" description="Flagellar basal-body/hook protein C-terminal" evidence="6">
    <location>
        <begin position="190"/>
        <end position="233"/>
    </location>
</feature>
<gene>
    <name evidence="8" type="ORF">YC6258_00674</name>
</gene>
<feature type="domain" description="Flagellar basal body rod protein N-terminal" evidence="5">
    <location>
        <begin position="10"/>
        <end position="36"/>
    </location>
</feature>
<dbReference type="Pfam" id="PF00460">
    <property type="entry name" value="Flg_bb_rod"/>
    <property type="match status" value="1"/>
</dbReference>
<evidence type="ECO:0000256" key="4">
    <source>
        <dbReference type="RuleBase" id="RU362116"/>
    </source>
</evidence>
<evidence type="ECO:0000259" key="5">
    <source>
        <dbReference type="Pfam" id="PF00460"/>
    </source>
</evidence>
<evidence type="ECO:0000313" key="9">
    <source>
        <dbReference type="Proteomes" id="UP000032266"/>
    </source>
</evidence>
<dbReference type="SUPFAM" id="SSF117143">
    <property type="entry name" value="Flagellar hook protein flgE"/>
    <property type="match status" value="1"/>
</dbReference>
<keyword evidence="8" id="KW-0282">Flagellum</keyword>
<dbReference type="AlphaFoldDB" id="A0A0C5VR65"/>
<evidence type="ECO:0000259" key="7">
    <source>
        <dbReference type="Pfam" id="PF22692"/>
    </source>
</evidence>
<comment type="subcellular location">
    <subcellularLocation>
        <location evidence="1 4">Bacterial flagellum basal body</location>
    </subcellularLocation>
</comment>
<dbReference type="PANTHER" id="PTHR30435:SF19">
    <property type="entry name" value="FLAGELLAR BASAL-BODY ROD PROTEIN FLGG"/>
    <property type="match status" value="1"/>
</dbReference>
<feature type="domain" description="Flagellar hook protein FlgE/F/G-like D1" evidence="7">
    <location>
        <begin position="84"/>
        <end position="145"/>
    </location>
</feature>
<proteinExistence type="inferred from homology"/>
<dbReference type="InterPro" id="IPR037925">
    <property type="entry name" value="FlgE/F/G-like"/>
</dbReference>
<name>A0A0C5VR65_9GAMM</name>
<dbReference type="InterPro" id="IPR010930">
    <property type="entry name" value="Flg_bb/hook_C_dom"/>
</dbReference>
<evidence type="ECO:0000256" key="2">
    <source>
        <dbReference type="ARBA" id="ARBA00009677"/>
    </source>
</evidence>
<keyword evidence="8" id="KW-0969">Cilium</keyword>
<dbReference type="STRING" id="1445510.YC6258_00674"/>
<protein>
    <submittedName>
        <fullName evidence="8">Flagellar basal body rod protein</fullName>
    </submittedName>
</protein>
<dbReference type="KEGG" id="gsn:YC6258_00674"/>
<reference evidence="8 9" key="1">
    <citation type="submission" date="2014-01" db="EMBL/GenBank/DDBJ databases">
        <title>Full genme sequencing of cellulolytic bacterium Gynuella sunshinyii YC6258T gen. nov., sp. nov.</title>
        <authorList>
            <person name="Khan H."/>
            <person name="Chung E.J."/>
            <person name="Chung Y.R."/>
        </authorList>
    </citation>
    <scope>NUCLEOTIDE SEQUENCE [LARGE SCALE GENOMIC DNA]</scope>
    <source>
        <strain evidence="8 9">YC6258</strain>
    </source>
</reference>
<dbReference type="GO" id="GO:0009425">
    <property type="term" value="C:bacterial-type flagellum basal body"/>
    <property type="evidence" value="ECO:0007669"/>
    <property type="project" value="UniProtKB-SubCell"/>
</dbReference>
<dbReference type="HOGENOM" id="CLU_013687_0_0_6"/>
<dbReference type="InterPro" id="IPR020013">
    <property type="entry name" value="Flagellar_FlgE/F/G"/>
</dbReference>
<sequence length="239" mass="26280">MSHSALELTASTMLRSLEQLNTIGQNIANVNTTAYKSRVSFNSVINTFDVAQNSVSGTDKITQNISLLLSQGLPTQTHDPHHFMIDGDGFFVINDGDGQQLLTRNGAFQINAAGILVTKDGKEVSGEMGSIRIPGDVTVDANGTIWSEGEEIDQLTVVSVNTDQLIPETEGYFRMPASLNNADPEKYTVRQGMLENSNVNVQHEFTNLITVMRQFEMQQKVLRGYDQMMNTGITTLGEF</sequence>
<keyword evidence="3 4" id="KW-0975">Bacterial flagellum</keyword>
<dbReference type="InterPro" id="IPR001444">
    <property type="entry name" value="Flag_bb_rod_N"/>
</dbReference>
<dbReference type="PANTHER" id="PTHR30435">
    <property type="entry name" value="FLAGELLAR PROTEIN"/>
    <property type="match status" value="1"/>
</dbReference>
<dbReference type="OrthoDB" id="8578401at2"/>
<dbReference type="InterPro" id="IPR053967">
    <property type="entry name" value="LlgE_F_G-like_D1"/>
</dbReference>
<comment type="similarity">
    <text evidence="2 4">Belongs to the flagella basal body rod proteins family.</text>
</comment>
<evidence type="ECO:0000313" key="8">
    <source>
        <dbReference type="EMBL" id="AJQ92724.1"/>
    </source>
</evidence>